<accession>A0A2T8IP36</accession>
<feature type="region of interest" description="Disordered" evidence="1">
    <location>
        <begin position="1"/>
        <end position="63"/>
    </location>
</feature>
<evidence type="ECO:0000313" key="2">
    <source>
        <dbReference type="EMBL" id="PVH39435.1"/>
    </source>
</evidence>
<evidence type="ECO:0000256" key="1">
    <source>
        <dbReference type="SAM" id="MobiDB-lite"/>
    </source>
</evidence>
<organism evidence="2">
    <name type="scientific">Panicum hallii</name>
    <dbReference type="NCBI Taxonomy" id="206008"/>
    <lineage>
        <taxon>Eukaryota</taxon>
        <taxon>Viridiplantae</taxon>
        <taxon>Streptophyta</taxon>
        <taxon>Embryophyta</taxon>
        <taxon>Tracheophyta</taxon>
        <taxon>Spermatophyta</taxon>
        <taxon>Magnoliopsida</taxon>
        <taxon>Liliopsida</taxon>
        <taxon>Poales</taxon>
        <taxon>Poaceae</taxon>
        <taxon>PACMAD clade</taxon>
        <taxon>Panicoideae</taxon>
        <taxon>Panicodae</taxon>
        <taxon>Paniceae</taxon>
        <taxon>Panicinae</taxon>
        <taxon>Panicum</taxon>
        <taxon>Panicum sect. Panicum</taxon>
    </lineage>
</organism>
<gene>
    <name evidence="2" type="ORF">PAHAL_5G500800</name>
</gene>
<feature type="compositionally biased region" description="Polar residues" evidence="1">
    <location>
        <begin position="9"/>
        <end position="19"/>
    </location>
</feature>
<sequence>MPPAATAAQLPSPSTFPHGQQSSTSALSSASQPRSSSQCPEQSQLPCLHGAPKFKGNTHPRST</sequence>
<feature type="compositionally biased region" description="Low complexity" evidence="1">
    <location>
        <begin position="20"/>
        <end position="38"/>
    </location>
</feature>
<reference evidence="2" key="1">
    <citation type="submission" date="2018-04" db="EMBL/GenBank/DDBJ databases">
        <title>WGS assembly of Panicum hallii.</title>
        <authorList>
            <person name="Lovell J."/>
            <person name="Jenkins J."/>
            <person name="Lowry D."/>
            <person name="Mamidi S."/>
            <person name="Sreedasyam A."/>
            <person name="Weng X."/>
            <person name="Barry K."/>
            <person name="Bonette J."/>
            <person name="Campitelli B."/>
            <person name="Daum C."/>
            <person name="Gordon S."/>
            <person name="Gould B."/>
            <person name="Lipzen A."/>
            <person name="Macqueen A."/>
            <person name="Palacio-Mejia J."/>
            <person name="Plott C."/>
            <person name="Shakirov E."/>
            <person name="Shu S."/>
            <person name="Yoshinaga Y."/>
            <person name="Zane M."/>
            <person name="Rokhsar D."/>
            <person name="Grimwood J."/>
            <person name="Schmutz J."/>
            <person name="Juenger T."/>
        </authorList>
    </citation>
    <scope>NUCLEOTIDE SEQUENCE [LARGE SCALE GENOMIC DNA]</scope>
    <source>
        <strain evidence="2">FIL2</strain>
    </source>
</reference>
<dbReference type="Gramene" id="PVH39435">
    <property type="protein sequence ID" value="PVH39435"/>
    <property type="gene ID" value="PAHAL_5G500800"/>
</dbReference>
<protein>
    <submittedName>
        <fullName evidence="2">Uncharacterized protein</fullName>
    </submittedName>
</protein>
<proteinExistence type="predicted"/>
<dbReference type="AlphaFoldDB" id="A0A2T8IP36"/>
<dbReference type="Proteomes" id="UP000243499">
    <property type="component" value="Chromosome 5"/>
</dbReference>
<name>A0A2T8IP36_9POAL</name>
<dbReference type="EMBL" id="CM008050">
    <property type="protein sequence ID" value="PVH39435.1"/>
    <property type="molecule type" value="Genomic_DNA"/>
</dbReference>